<feature type="compositionally biased region" description="Low complexity" evidence="1">
    <location>
        <begin position="32"/>
        <end position="62"/>
    </location>
</feature>
<evidence type="ECO:0000256" key="1">
    <source>
        <dbReference type="SAM" id="MobiDB-lite"/>
    </source>
</evidence>
<dbReference type="InterPro" id="IPR001810">
    <property type="entry name" value="F-box_dom"/>
</dbReference>
<evidence type="ECO:0000313" key="4">
    <source>
        <dbReference type="Proteomes" id="UP001345013"/>
    </source>
</evidence>
<reference evidence="3 4" key="1">
    <citation type="submission" date="2023-08" db="EMBL/GenBank/DDBJ databases">
        <title>Black Yeasts Isolated from many extreme environments.</title>
        <authorList>
            <person name="Coleine C."/>
            <person name="Stajich J.E."/>
            <person name="Selbmann L."/>
        </authorList>
    </citation>
    <scope>NUCLEOTIDE SEQUENCE [LARGE SCALE GENOMIC DNA]</scope>
    <source>
        <strain evidence="3 4">CCFEE 5885</strain>
    </source>
</reference>
<evidence type="ECO:0000313" key="3">
    <source>
        <dbReference type="EMBL" id="KAK5079475.1"/>
    </source>
</evidence>
<name>A0ABR0JXQ0_9EURO</name>
<dbReference type="SUPFAM" id="SSF81383">
    <property type="entry name" value="F-box domain"/>
    <property type="match status" value="1"/>
</dbReference>
<dbReference type="InterPro" id="IPR036047">
    <property type="entry name" value="F-box-like_dom_sf"/>
</dbReference>
<sequence length="513" mass="57646">MSSSRIAESGSIGPSQMGVIDESTSRFRLRSRTSSYAPSSKNSSSATNESVSNASSRSSGGESARRRSSLASFSSKWRKGKTHSAPRMQERLSEERSTRSTWGQRFCELPAEIQTSILAYLENTELLSLRLVSKECLAILQANASTITRNALLSRPGDNDARSAYFLIDLYPSLFSSTTTDAYLLRSLRREALLRRQLHVLLRFIQTRTYMLKLTRNLQSGHFAPYRNGLYTRFYKPVGLIQHYVETIRHLIVYSHPDHLSPRLTIDHCPTCMASLERTIESYPAELLVPVYRTTQLLLQHFRNATRQPSSTTSFERRFRGWGYGPPPESHMAQLVLLGGIQELCRIDEMHGSYSKRLATVKQFSDTISEAVKINDIAFPDFYQTQTDPVMAMAGGPPAKGKQRASKLMQRDKEDIMIAIEARADEKPVMQSLNVRLDLLTESMLKSIPNLEGFLVGPNTLLGRKILEQKLVDNEIELISPYGFVQALMAESYEPEVAAVGMDAGNESDSDHE</sequence>
<gene>
    <name evidence="3" type="ORF">LTR24_009235</name>
</gene>
<proteinExistence type="predicted"/>
<protein>
    <recommendedName>
        <fullName evidence="2">F-box domain-containing protein</fullName>
    </recommendedName>
</protein>
<dbReference type="PROSITE" id="PS50181">
    <property type="entry name" value="FBOX"/>
    <property type="match status" value="1"/>
</dbReference>
<keyword evidence="4" id="KW-1185">Reference proteome</keyword>
<feature type="domain" description="F-box" evidence="2">
    <location>
        <begin position="103"/>
        <end position="151"/>
    </location>
</feature>
<dbReference type="SMART" id="SM00256">
    <property type="entry name" value="FBOX"/>
    <property type="match status" value="1"/>
</dbReference>
<evidence type="ECO:0000259" key="2">
    <source>
        <dbReference type="PROSITE" id="PS50181"/>
    </source>
</evidence>
<dbReference type="EMBL" id="JAVRRG010000193">
    <property type="protein sequence ID" value="KAK5079475.1"/>
    <property type="molecule type" value="Genomic_DNA"/>
</dbReference>
<comment type="caution">
    <text evidence="3">The sequence shown here is derived from an EMBL/GenBank/DDBJ whole genome shotgun (WGS) entry which is preliminary data.</text>
</comment>
<dbReference type="Pfam" id="PF00646">
    <property type="entry name" value="F-box"/>
    <property type="match status" value="1"/>
</dbReference>
<organism evidence="3 4">
    <name type="scientific">Lithohypha guttulata</name>
    <dbReference type="NCBI Taxonomy" id="1690604"/>
    <lineage>
        <taxon>Eukaryota</taxon>
        <taxon>Fungi</taxon>
        <taxon>Dikarya</taxon>
        <taxon>Ascomycota</taxon>
        <taxon>Pezizomycotina</taxon>
        <taxon>Eurotiomycetes</taxon>
        <taxon>Chaetothyriomycetidae</taxon>
        <taxon>Chaetothyriales</taxon>
        <taxon>Trichomeriaceae</taxon>
        <taxon>Lithohypha</taxon>
    </lineage>
</organism>
<dbReference type="Proteomes" id="UP001345013">
    <property type="component" value="Unassembled WGS sequence"/>
</dbReference>
<accession>A0ABR0JXQ0</accession>
<feature type="region of interest" description="Disordered" evidence="1">
    <location>
        <begin position="1"/>
        <end position="96"/>
    </location>
</feature>